<dbReference type="PROSITE" id="PS50977">
    <property type="entry name" value="HTH_TETR_2"/>
    <property type="match status" value="1"/>
</dbReference>
<dbReference type="InterPro" id="IPR023772">
    <property type="entry name" value="DNA-bd_HTH_TetR-type_CS"/>
</dbReference>
<evidence type="ECO:0000256" key="3">
    <source>
        <dbReference type="ARBA" id="ARBA00023125"/>
    </source>
</evidence>
<sequence>MSPSKERWDARRQDVSAAVWRVMATRGFAGLTLRAVATEMGASTGLLTHYFPNKRALVVYALDILGERTHGRPRQAPPAPGLAALRTALIDILPLTPDGTANNRIWVASWDVALADAELGADQAARYEGIRAKLREHIAVAQERGELPGGDGDDLAAAAIAFTHGVVVQALFDPAAFPPKRQVALVDRFLAGLAQS</sequence>
<dbReference type="SUPFAM" id="SSF46689">
    <property type="entry name" value="Homeodomain-like"/>
    <property type="match status" value="1"/>
</dbReference>
<dbReference type="SUPFAM" id="SSF48498">
    <property type="entry name" value="Tetracyclin repressor-like, C-terminal domain"/>
    <property type="match status" value="1"/>
</dbReference>
<dbReference type="PANTHER" id="PTHR30055">
    <property type="entry name" value="HTH-TYPE TRANSCRIPTIONAL REGULATOR RUTR"/>
    <property type="match status" value="1"/>
</dbReference>
<dbReference type="PANTHER" id="PTHR30055:SF148">
    <property type="entry name" value="TETR-FAMILY TRANSCRIPTIONAL REGULATOR"/>
    <property type="match status" value="1"/>
</dbReference>
<gene>
    <name evidence="7" type="ORF">J2853_001671</name>
</gene>
<dbReference type="Proteomes" id="UP001225356">
    <property type="component" value="Unassembled WGS sequence"/>
</dbReference>
<evidence type="ECO:0000313" key="8">
    <source>
        <dbReference type="Proteomes" id="UP001225356"/>
    </source>
</evidence>
<protein>
    <submittedName>
        <fullName evidence="7">AcrR family transcriptional regulator</fullName>
    </submittedName>
</protein>
<evidence type="ECO:0000256" key="4">
    <source>
        <dbReference type="ARBA" id="ARBA00023163"/>
    </source>
</evidence>
<dbReference type="Pfam" id="PF00440">
    <property type="entry name" value="TetR_N"/>
    <property type="match status" value="1"/>
</dbReference>
<dbReference type="InterPro" id="IPR036271">
    <property type="entry name" value="Tet_transcr_reg_TetR-rel_C_sf"/>
</dbReference>
<dbReference type="InterPro" id="IPR009057">
    <property type="entry name" value="Homeodomain-like_sf"/>
</dbReference>
<name>A0ABT9Q6S8_9ACTN</name>
<dbReference type="Gene3D" id="1.10.357.10">
    <property type="entry name" value="Tetracycline Repressor, domain 2"/>
    <property type="match status" value="1"/>
</dbReference>
<keyword evidence="1" id="KW-0678">Repressor</keyword>
<dbReference type="InterPro" id="IPR001647">
    <property type="entry name" value="HTH_TetR"/>
</dbReference>
<feature type="domain" description="HTH tetR-type" evidence="6">
    <location>
        <begin position="9"/>
        <end position="69"/>
    </location>
</feature>
<keyword evidence="8" id="KW-1185">Reference proteome</keyword>
<dbReference type="InterPro" id="IPR050109">
    <property type="entry name" value="HTH-type_TetR-like_transc_reg"/>
</dbReference>
<evidence type="ECO:0000256" key="5">
    <source>
        <dbReference type="PROSITE-ProRule" id="PRU00335"/>
    </source>
</evidence>
<comment type="caution">
    <text evidence="7">The sequence shown here is derived from an EMBL/GenBank/DDBJ whole genome shotgun (WGS) entry which is preliminary data.</text>
</comment>
<dbReference type="EMBL" id="JAUSQU010000001">
    <property type="protein sequence ID" value="MDP9842460.1"/>
    <property type="molecule type" value="Genomic_DNA"/>
</dbReference>
<feature type="DNA-binding region" description="H-T-H motif" evidence="5">
    <location>
        <begin position="32"/>
        <end position="51"/>
    </location>
</feature>
<dbReference type="InterPro" id="IPR039538">
    <property type="entry name" value="BetI_C"/>
</dbReference>
<dbReference type="Pfam" id="PF13977">
    <property type="entry name" value="TetR_C_6"/>
    <property type="match status" value="1"/>
</dbReference>
<organism evidence="7 8">
    <name type="scientific">Streptosporangium lutulentum</name>
    <dbReference type="NCBI Taxonomy" id="1461250"/>
    <lineage>
        <taxon>Bacteria</taxon>
        <taxon>Bacillati</taxon>
        <taxon>Actinomycetota</taxon>
        <taxon>Actinomycetes</taxon>
        <taxon>Streptosporangiales</taxon>
        <taxon>Streptosporangiaceae</taxon>
        <taxon>Streptosporangium</taxon>
    </lineage>
</organism>
<dbReference type="PROSITE" id="PS01081">
    <property type="entry name" value="HTH_TETR_1"/>
    <property type="match status" value="1"/>
</dbReference>
<accession>A0ABT9Q6S8</accession>
<keyword evidence="3 5" id="KW-0238">DNA-binding</keyword>
<evidence type="ECO:0000256" key="2">
    <source>
        <dbReference type="ARBA" id="ARBA00023015"/>
    </source>
</evidence>
<evidence type="ECO:0000256" key="1">
    <source>
        <dbReference type="ARBA" id="ARBA00022491"/>
    </source>
</evidence>
<dbReference type="RefSeq" id="WP_307556364.1">
    <property type="nucleotide sequence ID" value="NZ_JAUSQU010000001.1"/>
</dbReference>
<keyword evidence="2" id="KW-0805">Transcription regulation</keyword>
<reference evidence="7 8" key="1">
    <citation type="submission" date="2023-07" db="EMBL/GenBank/DDBJ databases">
        <title>Sequencing the genomes of 1000 actinobacteria strains.</title>
        <authorList>
            <person name="Klenk H.-P."/>
        </authorList>
    </citation>
    <scope>NUCLEOTIDE SEQUENCE [LARGE SCALE GENOMIC DNA]</scope>
    <source>
        <strain evidence="7 8">DSM 46740</strain>
    </source>
</reference>
<evidence type="ECO:0000313" key="7">
    <source>
        <dbReference type="EMBL" id="MDP9842460.1"/>
    </source>
</evidence>
<evidence type="ECO:0000259" key="6">
    <source>
        <dbReference type="PROSITE" id="PS50977"/>
    </source>
</evidence>
<keyword evidence="4" id="KW-0804">Transcription</keyword>
<proteinExistence type="predicted"/>